<comment type="caution">
    <text evidence="2">The sequence shown here is derived from an EMBL/GenBank/DDBJ whole genome shotgun (WGS) entry which is preliminary data.</text>
</comment>
<organism evidence="2 3">
    <name type="scientific">Cirrhinus mrigala</name>
    <name type="common">Mrigala</name>
    <dbReference type="NCBI Taxonomy" id="683832"/>
    <lineage>
        <taxon>Eukaryota</taxon>
        <taxon>Metazoa</taxon>
        <taxon>Chordata</taxon>
        <taxon>Craniata</taxon>
        <taxon>Vertebrata</taxon>
        <taxon>Euteleostomi</taxon>
        <taxon>Actinopterygii</taxon>
        <taxon>Neopterygii</taxon>
        <taxon>Teleostei</taxon>
        <taxon>Ostariophysi</taxon>
        <taxon>Cypriniformes</taxon>
        <taxon>Cyprinidae</taxon>
        <taxon>Labeoninae</taxon>
        <taxon>Labeonini</taxon>
        <taxon>Cirrhinus</taxon>
    </lineage>
</organism>
<dbReference type="EMBL" id="JAMKFB020000002">
    <property type="protein sequence ID" value="KAL0201187.1"/>
    <property type="molecule type" value="Genomic_DNA"/>
</dbReference>
<protein>
    <submittedName>
        <fullName evidence="2">Uncharacterized protein</fullName>
    </submittedName>
</protein>
<evidence type="ECO:0000256" key="1">
    <source>
        <dbReference type="SAM" id="MobiDB-lite"/>
    </source>
</evidence>
<proteinExistence type="predicted"/>
<dbReference type="Proteomes" id="UP001529510">
    <property type="component" value="Unassembled WGS sequence"/>
</dbReference>
<feature type="region of interest" description="Disordered" evidence="1">
    <location>
        <begin position="1"/>
        <end position="81"/>
    </location>
</feature>
<evidence type="ECO:0000313" key="3">
    <source>
        <dbReference type="Proteomes" id="UP001529510"/>
    </source>
</evidence>
<feature type="compositionally biased region" description="Basic and acidic residues" evidence="1">
    <location>
        <begin position="16"/>
        <end position="45"/>
    </location>
</feature>
<gene>
    <name evidence="2" type="ORF">M9458_004374</name>
</gene>
<reference evidence="2 3" key="1">
    <citation type="submission" date="2024-05" db="EMBL/GenBank/DDBJ databases">
        <title>Genome sequencing and assembly of Indian major carp, Cirrhinus mrigala (Hamilton, 1822).</title>
        <authorList>
            <person name="Mohindra V."/>
            <person name="Chowdhury L.M."/>
            <person name="Lal K."/>
            <person name="Jena J.K."/>
        </authorList>
    </citation>
    <scope>NUCLEOTIDE SEQUENCE [LARGE SCALE GENOMIC DNA]</scope>
    <source>
        <strain evidence="2">CM1030</strain>
        <tissue evidence="2">Blood</tissue>
    </source>
</reference>
<feature type="non-terminal residue" evidence="2">
    <location>
        <position position="1"/>
    </location>
</feature>
<dbReference type="AlphaFoldDB" id="A0ABD0RRL8"/>
<name>A0ABD0RRL8_CIRMR</name>
<evidence type="ECO:0000313" key="2">
    <source>
        <dbReference type="EMBL" id="KAL0201187.1"/>
    </source>
</evidence>
<sequence>SPDYSEVFGSSEEIGYGEHEMDRHSDIIAKGHTPSTERHQKKPDSIMDPQLLETRKRPEPPPQSAKPSLAKTRQCHLEESS</sequence>
<accession>A0ABD0RRL8</accession>
<feature type="non-terminal residue" evidence="2">
    <location>
        <position position="81"/>
    </location>
</feature>
<keyword evidence="3" id="KW-1185">Reference proteome</keyword>